<proteinExistence type="predicted"/>
<reference evidence="2 3" key="1">
    <citation type="submission" date="2014-11" db="EMBL/GenBank/DDBJ databases">
        <authorList>
            <person name="Zhu J."/>
            <person name="Qi W."/>
            <person name="Song R."/>
        </authorList>
    </citation>
    <scope>NUCLEOTIDE SEQUENCE [LARGE SCALE GENOMIC DNA]</scope>
</reference>
<dbReference type="AlphaFoldDB" id="A0A0G4GIU6"/>
<evidence type="ECO:0000313" key="2">
    <source>
        <dbReference type="EMBL" id="CEM29766.1"/>
    </source>
</evidence>
<evidence type="ECO:0000313" key="3">
    <source>
        <dbReference type="Proteomes" id="UP000041254"/>
    </source>
</evidence>
<dbReference type="Proteomes" id="UP000041254">
    <property type="component" value="Unassembled WGS sequence"/>
</dbReference>
<accession>A0A0G4GIU6</accession>
<feature type="region of interest" description="Disordered" evidence="1">
    <location>
        <begin position="141"/>
        <end position="160"/>
    </location>
</feature>
<organism evidence="2 3">
    <name type="scientific">Vitrella brassicaformis (strain CCMP3155)</name>
    <dbReference type="NCBI Taxonomy" id="1169540"/>
    <lineage>
        <taxon>Eukaryota</taxon>
        <taxon>Sar</taxon>
        <taxon>Alveolata</taxon>
        <taxon>Colpodellida</taxon>
        <taxon>Vitrellaceae</taxon>
        <taxon>Vitrella</taxon>
    </lineage>
</organism>
<protein>
    <submittedName>
        <fullName evidence="2">Uncharacterized protein</fullName>
    </submittedName>
</protein>
<dbReference type="InParanoid" id="A0A0G4GIU6"/>
<sequence length="322" mass="35266">MSTGALEQLEIIEGVELPGHPLDILSLPELRERLLEGGCRSLKRLVFHVPQHPRPSDPDERDPHWYPSVIGTLWEIDGLRSQLPARKIMAPNCTIELTFPADGISIKLGPAHGLPHPSAISPFVIGKMGQIARAITLIKWKPTTPRPDDDTDDRHSGATDPAAFADMHRFPNVKELQIKSGSIDLSQHPPTSPVWSALQLLPQDAFPEGMLLTAEGPVGCEAARQLAFTGKLAGKVASLALQSLSSREAVEKGDVMGVLEAMGSGEQLQEALLSARDREGLLHRLGERADYIPAIRHRHVSMTGIPFHYELLDFGFLPRGYE</sequence>
<dbReference type="VEuPathDB" id="CryptoDB:Vbra_22310"/>
<name>A0A0G4GIU6_VITBC</name>
<gene>
    <name evidence="2" type="ORF">Vbra_22310</name>
</gene>
<evidence type="ECO:0000256" key="1">
    <source>
        <dbReference type="SAM" id="MobiDB-lite"/>
    </source>
</evidence>
<dbReference type="PhylomeDB" id="A0A0G4GIU6"/>
<keyword evidence="3" id="KW-1185">Reference proteome</keyword>
<feature type="compositionally biased region" description="Basic and acidic residues" evidence="1">
    <location>
        <begin position="146"/>
        <end position="157"/>
    </location>
</feature>
<dbReference type="EMBL" id="CDMY01000679">
    <property type="protein sequence ID" value="CEM29766.1"/>
    <property type="molecule type" value="Genomic_DNA"/>
</dbReference>